<comment type="function">
    <text evidence="3">Nucleotide-binding protein.</text>
</comment>
<proteinExistence type="inferred from homology"/>
<dbReference type="PANTHER" id="PTHR30476:SF0">
    <property type="entry name" value="UPF0234 PROTEIN YAJQ"/>
    <property type="match status" value="1"/>
</dbReference>
<keyword evidence="1 3" id="KW-0547">Nucleotide-binding</keyword>
<dbReference type="InterPro" id="IPR035571">
    <property type="entry name" value="UPF0234-like_C"/>
</dbReference>
<dbReference type="InterPro" id="IPR007551">
    <property type="entry name" value="YajQ/Smlt4090-like"/>
</dbReference>
<dbReference type="Pfam" id="PF04461">
    <property type="entry name" value="YajQ"/>
    <property type="match status" value="1"/>
</dbReference>
<dbReference type="HAMAP" id="MF_00632">
    <property type="entry name" value="UPF0234"/>
    <property type="match status" value="1"/>
</dbReference>
<evidence type="ECO:0000256" key="2">
    <source>
        <dbReference type="ARBA" id="ARBA00093450"/>
    </source>
</evidence>
<protein>
    <recommendedName>
        <fullName evidence="3">Nucleotide-binding protein A3F84_13495</fullName>
    </recommendedName>
</protein>
<evidence type="ECO:0000313" key="4">
    <source>
        <dbReference type="EMBL" id="OGG46351.1"/>
    </source>
</evidence>
<reference evidence="4 5" key="1">
    <citation type="journal article" date="2016" name="Nat. Commun.">
        <title>Thousands of microbial genomes shed light on interconnected biogeochemical processes in an aquifer system.</title>
        <authorList>
            <person name="Anantharaman K."/>
            <person name="Brown C.T."/>
            <person name="Hug L.A."/>
            <person name="Sharon I."/>
            <person name="Castelle C.J."/>
            <person name="Probst A.J."/>
            <person name="Thomas B.C."/>
            <person name="Singh A."/>
            <person name="Wilkins M.J."/>
            <person name="Karaoz U."/>
            <person name="Brodie E.L."/>
            <person name="Williams K.H."/>
            <person name="Hubbard S.S."/>
            <person name="Banfield J.F."/>
        </authorList>
    </citation>
    <scope>NUCLEOTIDE SEQUENCE [LARGE SCALE GENOMIC DNA]</scope>
    <source>
        <strain evidence="5">RIFCSPLOWO2_12_FULL_64_10</strain>
    </source>
</reference>
<evidence type="ECO:0000256" key="3">
    <source>
        <dbReference type="HAMAP-Rule" id="MF_00632"/>
    </source>
</evidence>
<dbReference type="Proteomes" id="UP000178606">
    <property type="component" value="Unassembled WGS sequence"/>
</dbReference>
<gene>
    <name evidence="4" type="ORF">A3F84_13495</name>
</gene>
<evidence type="ECO:0000313" key="5">
    <source>
        <dbReference type="Proteomes" id="UP000178606"/>
    </source>
</evidence>
<name>A0A1F6CBJ6_HANXR</name>
<dbReference type="Gene3D" id="3.30.70.990">
    <property type="entry name" value="YajQ-like, domain 2"/>
    <property type="match status" value="1"/>
</dbReference>
<dbReference type="PANTHER" id="PTHR30476">
    <property type="entry name" value="UPF0234 PROTEIN YAJQ"/>
    <property type="match status" value="1"/>
</dbReference>
<sequence>MAADVHFFDVVSKVDQQEVRNAVDQAQREIRQRYDFKASKSSVELTDDGIVLISDDEGKLKSVVDVLESRLVHRKVSLKALEYGKIEPASGGTVRQVVRLKQGIDKEHAKKITTLVKNSGLKAQAQVQDEQVRITGKKIDDLQTIIQMIKEADLGIAVQFVNYR</sequence>
<evidence type="ECO:0000256" key="1">
    <source>
        <dbReference type="ARBA" id="ARBA00022741"/>
    </source>
</evidence>
<dbReference type="GO" id="GO:0000166">
    <property type="term" value="F:nucleotide binding"/>
    <property type="evidence" value="ECO:0007669"/>
    <property type="project" value="UniProtKB-UniRule"/>
</dbReference>
<dbReference type="AlphaFoldDB" id="A0A1F6CBJ6"/>
<dbReference type="SUPFAM" id="SSF89963">
    <property type="entry name" value="YajQ-like"/>
    <property type="match status" value="2"/>
</dbReference>
<dbReference type="Gene3D" id="3.30.70.860">
    <property type="match status" value="1"/>
</dbReference>
<dbReference type="InterPro" id="IPR035570">
    <property type="entry name" value="UPF0234_N"/>
</dbReference>
<comment type="similarity">
    <text evidence="2 3">Belongs to the YajQ family.</text>
</comment>
<dbReference type="GO" id="GO:0005829">
    <property type="term" value="C:cytosol"/>
    <property type="evidence" value="ECO:0007669"/>
    <property type="project" value="TreeGrafter"/>
</dbReference>
<dbReference type="NCBIfam" id="NF003819">
    <property type="entry name" value="PRK05412.1"/>
    <property type="match status" value="1"/>
</dbReference>
<comment type="caution">
    <text evidence="4">The sequence shown here is derived from an EMBL/GenBank/DDBJ whole genome shotgun (WGS) entry which is preliminary data.</text>
</comment>
<dbReference type="CDD" id="cd11740">
    <property type="entry name" value="YajQ_like"/>
    <property type="match status" value="1"/>
</dbReference>
<dbReference type="InterPro" id="IPR036183">
    <property type="entry name" value="YajQ-like_sf"/>
</dbReference>
<accession>A0A1F6CBJ6</accession>
<organism evidence="4 5">
    <name type="scientific">Handelsmanbacteria sp. (strain RIFCSPLOWO2_12_FULL_64_10)</name>
    <dbReference type="NCBI Taxonomy" id="1817868"/>
    <lineage>
        <taxon>Bacteria</taxon>
        <taxon>Candidatus Handelsmaniibacteriota</taxon>
    </lineage>
</organism>
<dbReference type="EMBL" id="MFKF01000322">
    <property type="protein sequence ID" value="OGG46351.1"/>
    <property type="molecule type" value="Genomic_DNA"/>
</dbReference>